<sequence length="125" mass="14311">MKKSQNICSKPSKHALTPRNQFLPEILRAKEFPVKMGKSGLTYLHFSCKKLLFINVNHVIVDVYLPHPKVKTHSTRLPKMIFVFSLTVVGLILPIYRTGSKKMESGSWFISRCIILILKSNRTSI</sequence>
<keyword evidence="1" id="KW-1133">Transmembrane helix</keyword>
<reference evidence="2 3" key="1">
    <citation type="journal article" date="2014" name="Genome Biol. Evol.">
        <title>The genome of the myxosporean Thelohanellus kitauei shows adaptations to nutrient acquisition within its fish host.</title>
        <authorList>
            <person name="Yang Y."/>
            <person name="Xiong J."/>
            <person name="Zhou Z."/>
            <person name="Huo F."/>
            <person name="Miao W."/>
            <person name="Ran C."/>
            <person name="Liu Y."/>
            <person name="Zhang J."/>
            <person name="Feng J."/>
            <person name="Wang M."/>
            <person name="Wang M."/>
            <person name="Wang L."/>
            <person name="Yao B."/>
        </authorList>
    </citation>
    <scope>NUCLEOTIDE SEQUENCE [LARGE SCALE GENOMIC DNA]</scope>
    <source>
        <strain evidence="2">Wuqing</strain>
    </source>
</reference>
<evidence type="ECO:0000256" key="1">
    <source>
        <dbReference type="SAM" id="Phobius"/>
    </source>
</evidence>
<dbReference type="EMBL" id="JWZT01001867">
    <property type="protein sequence ID" value="KII71051.1"/>
    <property type="molecule type" value="Genomic_DNA"/>
</dbReference>
<dbReference type="AlphaFoldDB" id="A0A0C2MUP5"/>
<evidence type="ECO:0000313" key="2">
    <source>
        <dbReference type="EMBL" id="KII71051.1"/>
    </source>
</evidence>
<gene>
    <name evidence="2" type="ORF">RF11_14677</name>
</gene>
<keyword evidence="1" id="KW-0812">Transmembrane</keyword>
<name>A0A0C2MUP5_THEKT</name>
<accession>A0A0C2MUP5</accession>
<comment type="caution">
    <text evidence="2">The sequence shown here is derived from an EMBL/GenBank/DDBJ whole genome shotgun (WGS) entry which is preliminary data.</text>
</comment>
<proteinExistence type="predicted"/>
<keyword evidence="1" id="KW-0472">Membrane</keyword>
<protein>
    <submittedName>
        <fullName evidence="2">Uncharacterized protein</fullName>
    </submittedName>
</protein>
<organism evidence="2 3">
    <name type="scientific">Thelohanellus kitauei</name>
    <name type="common">Myxosporean</name>
    <dbReference type="NCBI Taxonomy" id="669202"/>
    <lineage>
        <taxon>Eukaryota</taxon>
        <taxon>Metazoa</taxon>
        <taxon>Cnidaria</taxon>
        <taxon>Myxozoa</taxon>
        <taxon>Myxosporea</taxon>
        <taxon>Bivalvulida</taxon>
        <taxon>Platysporina</taxon>
        <taxon>Myxobolidae</taxon>
        <taxon>Thelohanellus</taxon>
    </lineage>
</organism>
<keyword evidence="3" id="KW-1185">Reference proteome</keyword>
<feature type="transmembrane region" description="Helical" evidence="1">
    <location>
        <begin position="77"/>
        <end position="96"/>
    </location>
</feature>
<dbReference type="Proteomes" id="UP000031668">
    <property type="component" value="Unassembled WGS sequence"/>
</dbReference>
<evidence type="ECO:0000313" key="3">
    <source>
        <dbReference type="Proteomes" id="UP000031668"/>
    </source>
</evidence>